<evidence type="ECO:0000256" key="3">
    <source>
        <dbReference type="ARBA" id="ARBA00016807"/>
    </source>
</evidence>
<dbReference type="Gene3D" id="1.25.40.10">
    <property type="entry name" value="Tetratricopeptide repeat domain"/>
    <property type="match status" value="1"/>
</dbReference>
<evidence type="ECO:0000259" key="12">
    <source>
        <dbReference type="Pfam" id="PF23322"/>
    </source>
</evidence>
<accession>A0A7R9JUM5</accession>
<dbReference type="SUPFAM" id="SSF48452">
    <property type="entry name" value="TPR-like"/>
    <property type="match status" value="1"/>
</dbReference>
<evidence type="ECO:0000256" key="6">
    <source>
        <dbReference type="ARBA" id="ARBA00022803"/>
    </source>
</evidence>
<evidence type="ECO:0000259" key="11">
    <source>
        <dbReference type="Pfam" id="PF13873"/>
    </source>
</evidence>
<feature type="compositionally biased region" description="Polar residues" evidence="10">
    <location>
        <begin position="1"/>
        <end position="15"/>
    </location>
</feature>
<evidence type="ECO:0000256" key="4">
    <source>
        <dbReference type="ARBA" id="ARBA00022490"/>
    </source>
</evidence>
<evidence type="ECO:0000256" key="2">
    <source>
        <dbReference type="ARBA" id="ARBA00011764"/>
    </source>
</evidence>
<dbReference type="PANTHER" id="PTHR11242:SF0">
    <property type="entry name" value="TPR_REGION DOMAIN-CONTAINING PROTEIN"/>
    <property type="match status" value="1"/>
</dbReference>
<dbReference type="InterPro" id="IPR039663">
    <property type="entry name" value="AIP/AIPL1/TTC9"/>
</dbReference>
<evidence type="ECO:0000256" key="9">
    <source>
        <dbReference type="ARBA" id="ARBA00025466"/>
    </source>
</evidence>
<comment type="function">
    <text evidence="9">Involved in transvection phenomena (= synapsis-dependent gene expression), where the synaptic pairing of chromosomes carrying genes with which zeste interacts influences the expression of these genes. Zeste binds to DNA and stimulates transcription from a nearby promoter.</text>
</comment>
<dbReference type="InterPro" id="IPR011990">
    <property type="entry name" value="TPR-like_helical_dom_sf"/>
</dbReference>
<protein>
    <recommendedName>
        <fullName evidence="3">Regulatory protein zeste</fullName>
    </recommendedName>
</protein>
<dbReference type="SUPFAM" id="SSF54534">
    <property type="entry name" value="FKBP-like"/>
    <property type="match status" value="1"/>
</dbReference>
<dbReference type="AlphaFoldDB" id="A0A7R9JUM5"/>
<evidence type="ECO:0000256" key="5">
    <source>
        <dbReference type="ARBA" id="ARBA00022737"/>
    </source>
</evidence>
<dbReference type="Pfam" id="PF23322">
    <property type="entry name" value="PPIase_AIP"/>
    <property type="match status" value="1"/>
</dbReference>
<dbReference type="PANTHER" id="PTHR11242">
    <property type="entry name" value="ARYL HYDROCARBON RECEPTOR INTERACTING PROTEIN RELATED"/>
    <property type="match status" value="1"/>
</dbReference>
<evidence type="ECO:0000256" key="1">
    <source>
        <dbReference type="ARBA" id="ARBA00004496"/>
    </source>
</evidence>
<dbReference type="EMBL" id="OE840214">
    <property type="protein sequence ID" value="CAD7589853.1"/>
    <property type="molecule type" value="Genomic_DNA"/>
</dbReference>
<dbReference type="InterPro" id="IPR046357">
    <property type="entry name" value="PPIase_dom_sf"/>
</dbReference>
<evidence type="ECO:0000256" key="10">
    <source>
        <dbReference type="SAM" id="MobiDB-lite"/>
    </source>
</evidence>
<keyword evidence="7" id="KW-0805">Transcription regulation</keyword>
<proteinExistence type="predicted"/>
<comment type="subunit">
    <text evidence="2">Self-associates forming complexes of several hundred monomers.</text>
</comment>
<dbReference type="InterPro" id="IPR028002">
    <property type="entry name" value="Myb_DNA-bind_5"/>
</dbReference>
<organism evidence="13">
    <name type="scientific">Timema genevievae</name>
    <name type="common">Walking stick</name>
    <dbReference type="NCBI Taxonomy" id="629358"/>
    <lineage>
        <taxon>Eukaryota</taxon>
        <taxon>Metazoa</taxon>
        <taxon>Ecdysozoa</taxon>
        <taxon>Arthropoda</taxon>
        <taxon>Hexapoda</taxon>
        <taxon>Insecta</taxon>
        <taxon>Pterygota</taxon>
        <taxon>Neoptera</taxon>
        <taxon>Polyneoptera</taxon>
        <taxon>Phasmatodea</taxon>
        <taxon>Timematodea</taxon>
        <taxon>Timematoidea</taxon>
        <taxon>Timematidae</taxon>
        <taxon>Timema</taxon>
    </lineage>
</organism>
<keyword evidence="4" id="KW-0963">Cytoplasm</keyword>
<evidence type="ECO:0000256" key="8">
    <source>
        <dbReference type="ARBA" id="ARBA00023163"/>
    </source>
</evidence>
<feature type="domain" description="AIP/AIPL N-terminal FKBP-type PPIase" evidence="12">
    <location>
        <begin position="260"/>
        <end position="378"/>
    </location>
</feature>
<dbReference type="Pfam" id="PF13873">
    <property type="entry name" value="Myb_DNA-bind_5"/>
    <property type="match status" value="1"/>
</dbReference>
<evidence type="ECO:0000313" key="13">
    <source>
        <dbReference type="EMBL" id="CAD7589853.1"/>
    </source>
</evidence>
<name>A0A7R9JUM5_TIMGE</name>
<dbReference type="InterPro" id="IPR056277">
    <property type="entry name" value="PPIase_AIP"/>
</dbReference>
<reference evidence="13" key="1">
    <citation type="submission" date="2020-11" db="EMBL/GenBank/DDBJ databases">
        <authorList>
            <person name="Tran Van P."/>
        </authorList>
    </citation>
    <scope>NUCLEOTIDE SEQUENCE</scope>
</reference>
<feature type="domain" description="Myb/SANT-like DNA-binding" evidence="11">
    <location>
        <begin position="78"/>
        <end position="133"/>
    </location>
</feature>
<comment type="subcellular location">
    <subcellularLocation>
        <location evidence="1">Cytoplasm</location>
    </subcellularLocation>
</comment>
<gene>
    <name evidence="13" type="ORF">TGEB3V08_LOCUS3754</name>
</gene>
<dbReference type="Gene3D" id="3.10.50.40">
    <property type="match status" value="1"/>
</dbReference>
<dbReference type="GO" id="GO:0005737">
    <property type="term" value="C:cytoplasm"/>
    <property type="evidence" value="ECO:0007669"/>
    <property type="project" value="UniProtKB-SubCell"/>
</dbReference>
<feature type="region of interest" description="Disordered" evidence="10">
    <location>
        <begin position="1"/>
        <end position="44"/>
    </location>
</feature>
<sequence>MKLTSSPNGNKTRGGSTALEESSIERMLPGKKPNPGSPDRDSNLHLPALGSLAQHETSMLANYTIEAGPKIRYLMKMGQYIRNKKINVATLRAKEEAWKQILQEFNSHPFVAKRNVKQIKILYENIKQKAKRHFGTVGRRSKSAAKFDLVVEKLLALFKNDLESNLCDQGCENLNVPEAALETSQEVSSSSSFVLLEDEQYWCEQEDMMAMRPVKIEDWTESAESAATDTITLRNAAPLSLASGDDSFSTTDLQPPPGLVFFHFETRKCDDDRTLVDSSRELGKPMELVLGKKFKFEVWENVVQMMALNEVARFTVNKSLVSGYPFVSKTLREAGKPQDQRRHHCCGVTLQNEGIGYQDLNQLIKDPCDLEFTIELVKVEAPEDYEKESWQMNEEEKLGAVPALREEGNRLYRGKDYVAAASKYAQAIGLLEQLMLSEKPGDEEFLKLEKEKRPLLLNFSQCKLQERDFYAENNGGHLVADNVKALFRRGKAHMGAWNPAEARADLRKVTDLDPSLAATVFKELKVLDEMERKKDLEDKEKFQGKMF</sequence>
<evidence type="ECO:0000256" key="7">
    <source>
        <dbReference type="ARBA" id="ARBA00023015"/>
    </source>
</evidence>
<dbReference type="GO" id="GO:0003755">
    <property type="term" value="F:peptidyl-prolyl cis-trans isomerase activity"/>
    <property type="evidence" value="ECO:0007669"/>
    <property type="project" value="InterPro"/>
</dbReference>
<keyword evidence="6" id="KW-0802">TPR repeat</keyword>
<keyword evidence="5" id="KW-0677">Repeat</keyword>
<keyword evidence="8" id="KW-0804">Transcription</keyword>